<feature type="transmembrane region" description="Helical" evidence="6">
    <location>
        <begin position="265"/>
        <end position="284"/>
    </location>
</feature>
<dbReference type="Pfam" id="PF00892">
    <property type="entry name" value="EamA"/>
    <property type="match status" value="2"/>
</dbReference>
<dbReference type="EMBL" id="JPWH01000012">
    <property type="protein sequence ID" value="RCK47689.1"/>
    <property type="molecule type" value="Genomic_DNA"/>
</dbReference>
<evidence type="ECO:0000313" key="8">
    <source>
        <dbReference type="EMBL" id="RCK47689.1"/>
    </source>
</evidence>
<accession>A0A367X2H4</accession>
<keyword evidence="5 6" id="KW-0472">Membrane</keyword>
<dbReference type="InterPro" id="IPR000620">
    <property type="entry name" value="EamA_dom"/>
</dbReference>
<dbReference type="InterPro" id="IPR037185">
    <property type="entry name" value="EmrE-like"/>
</dbReference>
<feature type="transmembrane region" description="Helical" evidence="6">
    <location>
        <begin position="164"/>
        <end position="185"/>
    </location>
</feature>
<keyword evidence="3 6" id="KW-0812">Transmembrane</keyword>
<comment type="subcellular location">
    <subcellularLocation>
        <location evidence="1">Cell membrane</location>
        <topology evidence="1">Multi-pass membrane protein</topology>
    </subcellularLocation>
</comment>
<dbReference type="SUPFAM" id="SSF103481">
    <property type="entry name" value="Multidrug resistance efflux transporter EmrE"/>
    <property type="match status" value="2"/>
</dbReference>
<name>A0A367X2H4_9PROT</name>
<dbReference type="OrthoDB" id="9806889at2"/>
<evidence type="ECO:0000259" key="7">
    <source>
        <dbReference type="Pfam" id="PF00892"/>
    </source>
</evidence>
<dbReference type="GO" id="GO:0005886">
    <property type="term" value="C:plasma membrane"/>
    <property type="evidence" value="ECO:0007669"/>
    <property type="project" value="UniProtKB-SubCell"/>
</dbReference>
<organism evidence="8 9">
    <name type="scientific">Thalassospira profundimaris</name>
    <dbReference type="NCBI Taxonomy" id="502049"/>
    <lineage>
        <taxon>Bacteria</taxon>
        <taxon>Pseudomonadati</taxon>
        <taxon>Pseudomonadota</taxon>
        <taxon>Alphaproteobacteria</taxon>
        <taxon>Rhodospirillales</taxon>
        <taxon>Thalassospiraceae</taxon>
        <taxon>Thalassospira</taxon>
    </lineage>
</organism>
<evidence type="ECO:0000256" key="3">
    <source>
        <dbReference type="ARBA" id="ARBA00022692"/>
    </source>
</evidence>
<feature type="transmembrane region" description="Helical" evidence="6">
    <location>
        <begin position="12"/>
        <end position="30"/>
    </location>
</feature>
<feature type="domain" description="EamA" evidence="7">
    <location>
        <begin position="17"/>
        <end position="151"/>
    </location>
</feature>
<feature type="transmembrane region" description="Helical" evidence="6">
    <location>
        <begin position="235"/>
        <end position="253"/>
    </location>
</feature>
<dbReference type="Proteomes" id="UP000252517">
    <property type="component" value="Unassembled WGS sequence"/>
</dbReference>
<protein>
    <recommendedName>
        <fullName evidence="7">EamA domain-containing protein</fullName>
    </recommendedName>
</protein>
<evidence type="ECO:0000256" key="2">
    <source>
        <dbReference type="ARBA" id="ARBA00022475"/>
    </source>
</evidence>
<feature type="transmembrane region" description="Helical" evidence="6">
    <location>
        <begin position="81"/>
        <end position="101"/>
    </location>
</feature>
<sequence>MSHVTTATGKAGGVPVIAYILLIACALMWGSNHVVARGVNASVPLPALAFWRWMVALLLLTPVCLHHLRRDWAVLWQNWKIIFLIGTTGTFLFTIAIYLAAYNTTAVNTGLLNATTPIWVLLFAALLTADKPRLQQWVGVLVAGLGTAVIIAKGDINVLLQMNFVSGDLFALISAMIWAAYSMLLKYAPRGIHPFSLIFGSIMVGMLYLTPIYLWSILINGDPYFTWQNPAWPDMVKIAYIGAGPAFLGYLFWNRGVGMVGAANAGVFLYLMPAFASVLAVIFLGEELHLYHLGGIALIAVGIWRATRRVAVPAPAK</sequence>
<feature type="domain" description="EamA" evidence="7">
    <location>
        <begin position="166"/>
        <end position="304"/>
    </location>
</feature>
<dbReference type="AlphaFoldDB" id="A0A367X2H4"/>
<gene>
    <name evidence="8" type="ORF">TH25_15570</name>
</gene>
<reference evidence="8 9" key="1">
    <citation type="submission" date="2014-07" db="EMBL/GenBank/DDBJ databases">
        <title>Draft genome sequence of Thalassospira profundimaris S25-3-2.</title>
        <authorList>
            <person name="Lai Q."/>
            <person name="Shao Z."/>
        </authorList>
    </citation>
    <scope>NUCLEOTIDE SEQUENCE [LARGE SCALE GENOMIC DNA]</scope>
    <source>
        <strain evidence="8 9">S25-3-2</strain>
    </source>
</reference>
<feature type="transmembrane region" description="Helical" evidence="6">
    <location>
        <begin position="134"/>
        <end position="152"/>
    </location>
</feature>
<comment type="caution">
    <text evidence="8">The sequence shown here is derived from an EMBL/GenBank/DDBJ whole genome shotgun (WGS) entry which is preliminary data.</text>
</comment>
<evidence type="ECO:0000256" key="4">
    <source>
        <dbReference type="ARBA" id="ARBA00022989"/>
    </source>
</evidence>
<dbReference type="RefSeq" id="WP_114089162.1">
    <property type="nucleotide sequence ID" value="NZ_JPWH01000012.1"/>
</dbReference>
<dbReference type="PANTHER" id="PTHR32322:SF18">
    <property type="entry name" value="S-ADENOSYLMETHIONINE_S-ADENOSYLHOMOCYSTEINE TRANSPORTER"/>
    <property type="match status" value="1"/>
</dbReference>
<feature type="transmembrane region" description="Helical" evidence="6">
    <location>
        <begin position="50"/>
        <end position="69"/>
    </location>
</feature>
<evidence type="ECO:0000256" key="6">
    <source>
        <dbReference type="SAM" id="Phobius"/>
    </source>
</evidence>
<dbReference type="InterPro" id="IPR050638">
    <property type="entry name" value="AA-Vitamin_Transporters"/>
</dbReference>
<proteinExistence type="predicted"/>
<evidence type="ECO:0000313" key="9">
    <source>
        <dbReference type="Proteomes" id="UP000252517"/>
    </source>
</evidence>
<feature type="transmembrane region" description="Helical" evidence="6">
    <location>
        <begin position="107"/>
        <end position="127"/>
    </location>
</feature>
<keyword evidence="2" id="KW-1003">Cell membrane</keyword>
<feature type="transmembrane region" description="Helical" evidence="6">
    <location>
        <begin position="197"/>
        <end position="215"/>
    </location>
</feature>
<feature type="transmembrane region" description="Helical" evidence="6">
    <location>
        <begin position="290"/>
        <end position="307"/>
    </location>
</feature>
<evidence type="ECO:0000256" key="1">
    <source>
        <dbReference type="ARBA" id="ARBA00004651"/>
    </source>
</evidence>
<keyword evidence="4 6" id="KW-1133">Transmembrane helix</keyword>
<dbReference type="PANTHER" id="PTHR32322">
    <property type="entry name" value="INNER MEMBRANE TRANSPORTER"/>
    <property type="match status" value="1"/>
</dbReference>
<evidence type="ECO:0000256" key="5">
    <source>
        <dbReference type="ARBA" id="ARBA00023136"/>
    </source>
</evidence>